<name>A0A8S5M6N1_9CAUD</name>
<sequence length="30" mass="3119">MGCYVCNGKARLSDARAMDGSARTGEAKAK</sequence>
<organism evidence="1">
    <name type="scientific">Siphoviridae sp. ctHDv29</name>
    <dbReference type="NCBI Taxonomy" id="2826228"/>
    <lineage>
        <taxon>Viruses</taxon>
        <taxon>Duplodnaviria</taxon>
        <taxon>Heunggongvirae</taxon>
        <taxon>Uroviricota</taxon>
        <taxon>Caudoviricetes</taxon>
    </lineage>
</organism>
<accession>A0A8S5M6N1</accession>
<dbReference type="EMBL" id="BK014836">
    <property type="protein sequence ID" value="DAD77965.1"/>
    <property type="molecule type" value="Genomic_DNA"/>
</dbReference>
<reference evidence="1" key="1">
    <citation type="journal article" date="2021" name="Proc. Natl. Acad. Sci. U.S.A.">
        <title>A Catalog of Tens of Thousands of Viruses from Human Metagenomes Reveals Hidden Associations with Chronic Diseases.</title>
        <authorList>
            <person name="Tisza M.J."/>
            <person name="Buck C.B."/>
        </authorList>
    </citation>
    <scope>NUCLEOTIDE SEQUENCE</scope>
    <source>
        <strain evidence="1">CtHDv29</strain>
    </source>
</reference>
<protein>
    <submittedName>
        <fullName evidence="1">Uncharacterized protein</fullName>
    </submittedName>
</protein>
<evidence type="ECO:0000313" key="1">
    <source>
        <dbReference type="EMBL" id="DAD77965.1"/>
    </source>
</evidence>
<proteinExistence type="predicted"/>